<evidence type="ECO:0000313" key="4">
    <source>
        <dbReference type="EMBL" id="CAL1528887.1"/>
    </source>
</evidence>
<dbReference type="GO" id="GO:0044715">
    <property type="term" value="F:8-oxo-dGDP phosphatase activity"/>
    <property type="evidence" value="ECO:0007669"/>
    <property type="project" value="TreeGrafter"/>
</dbReference>
<accession>A0AAV2H675</accession>
<comment type="similarity">
    <text evidence="2">Belongs to the Nudix hydrolase family.</text>
</comment>
<evidence type="ECO:0000256" key="2">
    <source>
        <dbReference type="RuleBase" id="RU003476"/>
    </source>
</evidence>
<dbReference type="PANTHER" id="PTHR22769:SF56">
    <property type="entry name" value="8-OXO-DGDP PHOSPHATASE NUDT18"/>
    <property type="match status" value="1"/>
</dbReference>
<evidence type="ECO:0000313" key="5">
    <source>
        <dbReference type="Proteomes" id="UP001497497"/>
    </source>
</evidence>
<comment type="caution">
    <text evidence="4">The sequence shown here is derived from an EMBL/GenBank/DDBJ whole genome shotgun (WGS) entry which is preliminary data.</text>
</comment>
<keyword evidence="5" id="KW-1185">Reference proteome</keyword>
<dbReference type="PROSITE" id="PS00893">
    <property type="entry name" value="NUDIX_BOX"/>
    <property type="match status" value="1"/>
</dbReference>
<dbReference type="InterPro" id="IPR020476">
    <property type="entry name" value="Nudix_hydrolase"/>
</dbReference>
<dbReference type="AlphaFoldDB" id="A0AAV2H675"/>
<dbReference type="PANTHER" id="PTHR22769">
    <property type="entry name" value="MUTT/NUDIX HYDROLASE"/>
    <property type="match status" value="1"/>
</dbReference>
<dbReference type="InterPro" id="IPR020084">
    <property type="entry name" value="NUDIX_hydrolase_CS"/>
</dbReference>
<feature type="domain" description="Nudix hydrolase" evidence="3">
    <location>
        <begin position="34"/>
        <end position="168"/>
    </location>
</feature>
<protein>
    <recommendedName>
        <fullName evidence="3">Nudix hydrolase domain-containing protein</fullName>
    </recommendedName>
</protein>
<dbReference type="GO" id="GO:0044716">
    <property type="term" value="F:8-oxo-GDP phosphatase activity"/>
    <property type="evidence" value="ECO:0007669"/>
    <property type="project" value="TreeGrafter"/>
</dbReference>
<dbReference type="EMBL" id="CAXITT010000040">
    <property type="protein sequence ID" value="CAL1528887.1"/>
    <property type="molecule type" value="Genomic_DNA"/>
</dbReference>
<dbReference type="Gene3D" id="3.90.79.10">
    <property type="entry name" value="Nucleoside Triphosphate Pyrophosphohydrolase"/>
    <property type="match status" value="1"/>
</dbReference>
<evidence type="ECO:0000256" key="1">
    <source>
        <dbReference type="ARBA" id="ARBA00022801"/>
    </source>
</evidence>
<dbReference type="InterPro" id="IPR000086">
    <property type="entry name" value="NUDIX_hydrolase_dom"/>
</dbReference>
<sequence>MGILEDIQAILHGDQVTLNKDVDIYADTENNFIPKTKVNMCYICMVVLFDDKKNVLLIQEAKKSCRGTWYLPAGRLEPGETIMDGAKREVKEESGFDCDLTTLISVEVSSHTWMRFTFTGKITGGKLKTPEQQDEESIQAKFFSNEEFQASIGILRHGDILKVVELAKKYWDSEITHRIPCTLPVICPHKLLINRVVVIDRANTNTIAMNILANKKSGLHIPTALINHSKGSSIAISVYAILREAFTTNPSSASIRMCGILGVEHRGTGTGKSEDGICITTLVSLDLSDQVSPPTVTSENYKWCPVDVKDVQVHLANCAKGKIIPLL</sequence>
<organism evidence="4 5">
    <name type="scientific">Lymnaea stagnalis</name>
    <name type="common">Great pond snail</name>
    <name type="synonym">Helix stagnalis</name>
    <dbReference type="NCBI Taxonomy" id="6523"/>
    <lineage>
        <taxon>Eukaryota</taxon>
        <taxon>Metazoa</taxon>
        <taxon>Spiralia</taxon>
        <taxon>Lophotrochozoa</taxon>
        <taxon>Mollusca</taxon>
        <taxon>Gastropoda</taxon>
        <taxon>Heterobranchia</taxon>
        <taxon>Euthyneura</taxon>
        <taxon>Panpulmonata</taxon>
        <taxon>Hygrophila</taxon>
        <taxon>Lymnaeoidea</taxon>
        <taxon>Lymnaeidae</taxon>
        <taxon>Lymnaea</taxon>
    </lineage>
</organism>
<dbReference type="Pfam" id="PF00293">
    <property type="entry name" value="NUDIX"/>
    <property type="match status" value="1"/>
</dbReference>
<name>A0AAV2H675_LYMST</name>
<dbReference type="PRINTS" id="PR00502">
    <property type="entry name" value="NUDIXFAMILY"/>
</dbReference>
<proteinExistence type="inferred from homology"/>
<dbReference type="Proteomes" id="UP001497497">
    <property type="component" value="Unassembled WGS sequence"/>
</dbReference>
<dbReference type="PROSITE" id="PS51462">
    <property type="entry name" value="NUDIX"/>
    <property type="match status" value="1"/>
</dbReference>
<dbReference type="InterPro" id="IPR015797">
    <property type="entry name" value="NUDIX_hydrolase-like_dom_sf"/>
</dbReference>
<dbReference type="SUPFAM" id="SSF55811">
    <property type="entry name" value="Nudix"/>
    <property type="match status" value="1"/>
</dbReference>
<keyword evidence="1 2" id="KW-0378">Hydrolase</keyword>
<gene>
    <name evidence="4" type="ORF">GSLYS_00003057001</name>
</gene>
<evidence type="ECO:0000259" key="3">
    <source>
        <dbReference type="PROSITE" id="PS51462"/>
    </source>
</evidence>
<reference evidence="4 5" key="1">
    <citation type="submission" date="2024-04" db="EMBL/GenBank/DDBJ databases">
        <authorList>
            <consortium name="Genoscope - CEA"/>
            <person name="William W."/>
        </authorList>
    </citation>
    <scope>NUCLEOTIDE SEQUENCE [LARGE SCALE GENOMIC DNA]</scope>
</reference>